<evidence type="ECO:0000313" key="3">
    <source>
        <dbReference type="Proteomes" id="UP000036356"/>
    </source>
</evidence>
<protein>
    <recommendedName>
        <fullName evidence="1">DUF3786 domain-containing protein</fullName>
    </recommendedName>
</protein>
<dbReference type="AlphaFoldDB" id="A0A0J1FSX2"/>
<reference evidence="2 3" key="1">
    <citation type="submission" date="2015-06" db="EMBL/GenBank/DDBJ databases">
        <title>Draft genome of the moderately acidophilic sulfate reducer Candidatus Desulfosporosinus acididurans strain M1.</title>
        <authorList>
            <person name="Poehlein A."/>
            <person name="Petzsch P."/>
            <person name="Johnson B.D."/>
            <person name="Schloemann M."/>
            <person name="Daniel R."/>
            <person name="Muehling M."/>
        </authorList>
    </citation>
    <scope>NUCLEOTIDE SEQUENCE [LARGE SCALE GENOMIC DNA]</scope>
    <source>
        <strain evidence="2 3">M1</strain>
    </source>
</reference>
<accession>A0A0J1FSX2</accession>
<dbReference type="Pfam" id="PF12654">
    <property type="entry name" value="DUF3786"/>
    <property type="match status" value="1"/>
</dbReference>
<dbReference type="Proteomes" id="UP000036356">
    <property type="component" value="Unassembled WGS sequence"/>
</dbReference>
<feature type="domain" description="DUF3786" evidence="1">
    <location>
        <begin position="22"/>
        <end position="197"/>
    </location>
</feature>
<keyword evidence="3" id="KW-1185">Reference proteome</keyword>
<comment type="caution">
    <text evidence="2">The sequence shown here is derived from an EMBL/GenBank/DDBJ whole genome shotgun (WGS) entry which is preliminary data.</text>
</comment>
<evidence type="ECO:0000259" key="1">
    <source>
        <dbReference type="Pfam" id="PF12654"/>
    </source>
</evidence>
<dbReference type="PATRIC" id="fig|476652.3.peg.1271"/>
<dbReference type="EMBL" id="LDZY01000004">
    <property type="protein sequence ID" value="KLU66570.1"/>
    <property type="molecule type" value="Genomic_DNA"/>
</dbReference>
<organism evidence="2 3">
    <name type="scientific">Desulfosporosinus acididurans</name>
    <dbReference type="NCBI Taxonomy" id="476652"/>
    <lineage>
        <taxon>Bacteria</taxon>
        <taxon>Bacillati</taxon>
        <taxon>Bacillota</taxon>
        <taxon>Clostridia</taxon>
        <taxon>Eubacteriales</taxon>
        <taxon>Desulfitobacteriaceae</taxon>
        <taxon>Desulfosporosinus</taxon>
    </lineage>
</organism>
<name>A0A0J1FSX2_9FIRM</name>
<dbReference type="InterPro" id="IPR024264">
    <property type="entry name" value="DUF3786"/>
</dbReference>
<proteinExistence type="predicted"/>
<evidence type="ECO:0000313" key="2">
    <source>
        <dbReference type="EMBL" id="KLU66570.1"/>
    </source>
</evidence>
<dbReference type="STRING" id="476652.DEAC_c12360"/>
<gene>
    <name evidence="2" type="ORF">DEAC_c12360</name>
</gene>
<sequence>MEIESNYRNTCQKFWRDIKKSDPTEITAVRTVSYNSDTRQFIVLFFNEEYVVDSDQEIIRRRRDGYVPEVLATIIILNYLANARPFRGSDVNWVSIKELPGGMIFYSAFHKTVISVLIESFGHQSSRLMEVSHVLDGKPGPFGDASVILRAFPEIPLCVVIWEGDEEVNPNATILYDFSIGQILDTGISIDLGVYLAEELKKLAQGQFGKYIT</sequence>
<dbReference type="RefSeq" id="WP_345788151.1">
    <property type="nucleotide sequence ID" value="NZ_LDZY01000004.1"/>
</dbReference>